<protein>
    <submittedName>
        <fullName evidence="1">Uncharacterized protein</fullName>
    </submittedName>
</protein>
<organism evidence="1">
    <name type="scientific">marine metagenome</name>
    <dbReference type="NCBI Taxonomy" id="408172"/>
    <lineage>
        <taxon>unclassified sequences</taxon>
        <taxon>metagenomes</taxon>
        <taxon>ecological metagenomes</taxon>
    </lineage>
</organism>
<dbReference type="EMBL" id="UINC01092593">
    <property type="protein sequence ID" value="SVC46306.1"/>
    <property type="molecule type" value="Genomic_DNA"/>
</dbReference>
<proteinExistence type="predicted"/>
<dbReference type="AlphaFoldDB" id="A0A382MBY2"/>
<accession>A0A382MBY2</accession>
<reference evidence="1" key="1">
    <citation type="submission" date="2018-05" db="EMBL/GenBank/DDBJ databases">
        <authorList>
            <person name="Lanie J.A."/>
            <person name="Ng W.-L."/>
            <person name="Kazmierczak K.M."/>
            <person name="Andrzejewski T.M."/>
            <person name="Davidsen T.M."/>
            <person name="Wayne K.J."/>
            <person name="Tettelin H."/>
            <person name="Glass J.I."/>
            <person name="Rusch D."/>
            <person name="Podicherti R."/>
            <person name="Tsui H.-C.T."/>
            <person name="Winkler M.E."/>
        </authorList>
    </citation>
    <scope>NUCLEOTIDE SEQUENCE</scope>
</reference>
<gene>
    <name evidence="1" type="ORF">METZ01_LOCUS299160</name>
</gene>
<name>A0A382MBY2_9ZZZZ</name>
<evidence type="ECO:0000313" key="1">
    <source>
        <dbReference type="EMBL" id="SVC46306.1"/>
    </source>
</evidence>
<sequence>MNIFGTMITNVVTLVTVNGALIQISLLQDPLITEEEDWV</sequence>